<dbReference type="SMART" id="SM00220">
    <property type="entry name" value="S_TKc"/>
    <property type="match status" value="1"/>
</dbReference>
<evidence type="ECO:0000313" key="8">
    <source>
        <dbReference type="EMBL" id="CAG8950119.1"/>
    </source>
</evidence>
<keyword evidence="3" id="KW-0418">Kinase</keyword>
<evidence type="ECO:0000256" key="1">
    <source>
        <dbReference type="ARBA" id="ARBA00022679"/>
    </source>
</evidence>
<dbReference type="GO" id="GO:0005524">
    <property type="term" value="F:ATP binding"/>
    <property type="evidence" value="ECO:0007669"/>
    <property type="project" value="UniProtKB-KW"/>
</dbReference>
<feature type="region of interest" description="Disordered" evidence="6">
    <location>
        <begin position="502"/>
        <end position="593"/>
    </location>
</feature>
<dbReference type="InterPro" id="IPR008271">
    <property type="entry name" value="Ser/Thr_kinase_AS"/>
</dbReference>
<keyword evidence="1" id="KW-0808">Transferase</keyword>
<sequence>MEWDWGKTCINPAEVSGVDGPPAVQQMPEDDRGPPDISSSSFSSMVDFDFDGQETLPYDNHFAAPSSGTAEMNIMSSDKDNTLFGVADSAAYPSAQNPHSSSHQYQDRHSQNSTKRGRTSEDFQMDSENNQRETMAENPFCSQNPSTNPESSISLDPHLSMSCSSRTGGLFDEKLCFLDDCPDVYNEAIETVSDILKGDKFTRYHIDAKVDLLVRRLYQFYQEHAEKTTQTDQPSMEIVRTVVKEVLEHVITPEEQCSDLVSKVDSLYGKHGWVPKDNGDSGLGSSRGPGLPSSAQPASNCQLPSPQERAPKKRRVDTNDLPKPVKSKAKQRPKKRCTYCSKEYLTTSYSTHEKDQHIPTLYFCPVGEEGKACREGPKREAYLLGHIKSCHLKVKVLGSEAKKKITEVIPDYRFQVPEKYTSSYYESCPCCRSGPKFKGWKESIEHLVHHYFTEHDSSDQTINLAVNPTEGQRALDDALSAFSAKWRDLPRLGIDYLKRLDEPRPAGSTLSVSENNGRNNGSEDDDSHHGGSSGHISRGSPSTEHGSGHGGHGGGCGGDNGEGPRDGGGRDSSSNGGGTTRKDLPRGGGGNYKNRMKAILAPGAFKRRSPSFFFGERRVALYESIRELGRGGFSVVDEVKRLDTGQIWARKSIPRLLGMHSKVESEINTLKGLDHSHIIKLIDFYFELSRVYLIIAPVAEGDLAIFLRDLSQKKEGLQIYPSELERRTIRKWITCLASAVGYLHGKGIVHGDIKPRNILISSSEIFLTDFGFSSAHGLTPKYCSPEAVKPPSAGQICGKAGDIFSLGCVYAEMLTVYSGQSLREFERFRTLDGGNTAYHSSIVRCHCWLDTLTVPSDFSPGYLYDFLDVVKSMLSFNPTSRPKIEGLIAHFQNFWPSTSSRTYSIASQNNLDCWCYQSIQVQRLSDTLPPKTELFGKNAHREGKMLQESVSLRSCDNGSNVWPDEIVTQRCVGLLFEVQKSTVQTWDMTTGKWISLPASRHMPKVILRNSNPSQEKNVIFSSFLLVTSSKHDELLSLYEELANRRLEQAPISLAPRIIAATDTPKDGSFWGFHELEDYFRITPPPSSAEETMHLWISVFGLLESQKWSRRLGSMKKIPAAISLFKDLEIVLVHEVQGKSPYEWNFGLSNSPAEYDFHSRVISDQPTISETRRCRNSSLAAESVNVCISVSMMVLEWIFQHPKTSLSNDKRTSRVRRNVEEKIIETLLEKGARCGPHSVTGAVVRNLIKPLLLQVPPRSPTANPTDTLHQCSAMAMDVLQHSWRTHITFNITPPLPIKNPKFYVFSISKEFNGEDGSGDEKSEKSVILYKYPLDRYFRESVDYKSLVVPEHDSVRMASRKLHRRMLELLVKRF</sequence>
<keyword evidence="9" id="KW-1185">Reference proteome</keyword>
<dbReference type="CDD" id="cd00180">
    <property type="entry name" value="PKc"/>
    <property type="match status" value="1"/>
</dbReference>
<dbReference type="Gene3D" id="3.30.200.20">
    <property type="entry name" value="Phosphorylase Kinase, domain 1"/>
    <property type="match status" value="1"/>
</dbReference>
<keyword evidence="4" id="KW-0067">ATP-binding</keyword>
<gene>
    <name evidence="8" type="ORF">HYFRA_00008354</name>
</gene>
<feature type="compositionally biased region" description="Polar residues" evidence="6">
    <location>
        <begin position="140"/>
        <end position="153"/>
    </location>
</feature>
<feature type="compositionally biased region" description="Polar residues" evidence="6">
    <location>
        <begin position="94"/>
        <end position="104"/>
    </location>
</feature>
<evidence type="ECO:0000256" key="4">
    <source>
        <dbReference type="ARBA" id="ARBA00022840"/>
    </source>
</evidence>
<keyword evidence="2" id="KW-0547">Nucleotide-binding</keyword>
<dbReference type="PROSITE" id="PS50011">
    <property type="entry name" value="PROTEIN_KINASE_DOM"/>
    <property type="match status" value="1"/>
</dbReference>
<dbReference type="SUPFAM" id="SSF56112">
    <property type="entry name" value="Protein kinase-like (PK-like)"/>
    <property type="match status" value="1"/>
</dbReference>
<feature type="region of interest" description="Disordered" evidence="6">
    <location>
        <begin position="1"/>
        <end position="51"/>
    </location>
</feature>
<dbReference type="OrthoDB" id="4062651at2759"/>
<evidence type="ECO:0000256" key="2">
    <source>
        <dbReference type="ARBA" id="ARBA00022741"/>
    </source>
</evidence>
<name>A0A9N9PFA5_9HELO</name>
<dbReference type="Gene3D" id="1.10.510.10">
    <property type="entry name" value="Transferase(Phosphotransferase) domain 1"/>
    <property type="match status" value="1"/>
</dbReference>
<feature type="compositionally biased region" description="Polar residues" evidence="6">
    <location>
        <begin position="508"/>
        <end position="520"/>
    </location>
</feature>
<feature type="compositionally biased region" description="Low complexity" evidence="6">
    <location>
        <begin position="38"/>
        <end position="47"/>
    </location>
</feature>
<feature type="region of interest" description="Disordered" evidence="6">
    <location>
        <begin position="275"/>
        <end position="333"/>
    </location>
</feature>
<proteinExistence type="inferred from homology"/>
<dbReference type="GO" id="GO:0005634">
    <property type="term" value="C:nucleus"/>
    <property type="evidence" value="ECO:0007669"/>
    <property type="project" value="TreeGrafter"/>
</dbReference>
<accession>A0A9N9PFA5</accession>
<protein>
    <recommendedName>
        <fullName evidence="7">Protein kinase domain-containing protein</fullName>
    </recommendedName>
</protein>
<evidence type="ECO:0000256" key="5">
    <source>
        <dbReference type="ARBA" id="ARBA00037982"/>
    </source>
</evidence>
<comment type="caution">
    <text evidence="8">The sequence shown here is derived from an EMBL/GenBank/DDBJ whole genome shotgun (WGS) entry which is preliminary data.</text>
</comment>
<feature type="compositionally biased region" description="Gly residues" evidence="6">
    <location>
        <begin position="548"/>
        <end position="561"/>
    </location>
</feature>
<evidence type="ECO:0000256" key="3">
    <source>
        <dbReference type="ARBA" id="ARBA00022777"/>
    </source>
</evidence>
<dbReference type="InterPro" id="IPR050339">
    <property type="entry name" value="CC_SR_Kinase"/>
</dbReference>
<dbReference type="GO" id="GO:0005737">
    <property type="term" value="C:cytoplasm"/>
    <property type="evidence" value="ECO:0007669"/>
    <property type="project" value="TreeGrafter"/>
</dbReference>
<dbReference type="GO" id="GO:0004672">
    <property type="term" value="F:protein kinase activity"/>
    <property type="evidence" value="ECO:0007669"/>
    <property type="project" value="InterPro"/>
</dbReference>
<feature type="compositionally biased region" description="Polar residues" evidence="6">
    <location>
        <begin position="295"/>
        <end position="305"/>
    </location>
</feature>
<comment type="similarity">
    <text evidence="5">Belongs to the protein kinase superfamily. Ser/Thr protein kinase family. GCN2 subfamily.</text>
</comment>
<feature type="domain" description="Protein kinase" evidence="7">
    <location>
        <begin position="622"/>
        <end position="895"/>
    </location>
</feature>
<dbReference type="InterPro" id="IPR000719">
    <property type="entry name" value="Prot_kinase_dom"/>
</dbReference>
<dbReference type="EMBL" id="CAJVRL010000035">
    <property type="protein sequence ID" value="CAG8950119.1"/>
    <property type="molecule type" value="Genomic_DNA"/>
</dbReference>
<feature type="compositionally biased region" description="Low complexity" evidence="6">
    <location>
        <begin position="534"/>
        <end position="545"/>
    </location>
</feature>
<dbReference type="Proteomes" id="UP000696280">
    <property type="component" value="Unassembled WGS sequence"/>
</dbReference>
<evidence type="ECO:0000313" key="9">
    <source>
        <dbReference type="Proteomes" id="UP000696280"/>
    </source>
</evidence>
<dbReference type="InterPro" id="IPR011009">
    <property type="entry name" value="Kinase-like_dom_sf"/>
</dbReference>
<reference evidence="8" key="1">
    <citation type="submission" date="2021-07" db="EMBL/GenBank/DDBJ databases">
        <authorList>
            <person name="Durling M."/>
        </authorList>
    </citation>
    <scope>NUCLEOTIDE SEQUENCE</scope>
</reference>
<evidence type="ECO:0000259" key="7">
    <source>
        <dbReference type="PROSITE" id="PS50011"/>
    </source>
</evidence>
<organism evidence="8 9">
    <name type="scientific">Hymenoscyphus fraxineus</name>
    <dbReference type="NCBI Taxonomy" id="746836"/>
    <lineage>
        <taxon>Eukaryota</taxon>
        <taxon>Fungi</taxon>
        <taxon>Dikarya</taxon>
        <taxon>Ascomycota</taxon>
        <taxon>Pezizomycotina</taxon>
        <taxon>Leotiomycetes</taxon>
        <taxon>Helotiales</taxon>
        <taxon>Helotiaceae</taxon>
        <taxon>Hymenoscyphus</taxon>
    </lineage>
</organism>
<dbReference type="PANTHER" id="PTHR11042:SF190">
    <property type="entry name" value="MITOSIS INHIBITOR PROTEIN KINASE MIK1"/>
    <property type="match status" value="1"/>
</dbReference>
<dbReference type="GO" id="GO:0110031">
    <property type="term" value="P:negative regulation of G2/MI transition of meiotic cell cycle"/>
    <property type="evidence" value="ECO:0007669"/>
    <property type="project" value="TreeGrafter"/>
</dbReference>
<dbReference type="Pfam" id="PF00069">
    <property type="entry name" value="Pkinase"/>
    <property type="match status" value="1"/>
</dbReference>
<dbReference type="PROSITE" id="PS00108">
    <property type="entry name" value="PROTEIN_KINASE_ST"/>
    <property type="match status" value="1"/>
</dbReference>
<feature type="region of interest" description="Disordered" evidence="6">
    <location>
        <begin position="91"/>
        <end position="153"/>
    </location>
</feature>
<evidence type="ECO:0000256" key="6">
    <source>
        <dbReference type="SAM" id="MobiDB-lite"/>
    </source>
</evidence>
<dbReference type="PANTHER" id="PTHR11042">
    <property type="entry name" value="EUKARYOTIC TRANSLATION INITIATION FACTOR 2-ALPHA KINASE EIF2-ALPHA KINASE -RELATED"/>
    <property type="match status" value="1"/>
</dbReference>